<dbReference type="EMBL" id="JAACNH010000006">
    <property type="protein sequence ID" value="KAG8440965.1"/>
    <property type="molecule type" value="Genomic_DNA"/>
</dbReference>
<reference evidence="1" key="1">
    <citation type="thesis" date="2020" institute="ProQuest LLC" country="789 East Eisenhower Parkway, Ann Arbor, MI, USA">
        <title>Comparative Genomics and Chromosome Evolution.</title>
        <authorList>
            <person name="Mudd A.B."/>
        </authorList>
    </citation>
    <scope>NUCLEOTIDE SEQUENCE</scope>
    <source>
        <strain evidence="1">Female2</strain>
        <tissue evidence="1">Blood</tissue>
    </source>
</reference>
<accession>A0A8T2J6V4</accession>
<protein>
    <submittedName>
        <fullName evidence="1">Uncharacterized protein</fullName>
    </submittedName>
</protein>
<dbReference type="AlphaFoldDB" id="A0A8T2J6V4"/>
<keyword evidence="2" id="KW-1185">Reference proteome</keyword>
<dbReference type="Proteomes" id="UP000812440">
    <property type="component" value="Chromosome 3"/>
</dbReference>
<evidence type="ECO:0000313" key="1">
    <source>
        <dbReference type="EMBL" id="KAG8440965.1"/>
    </source>
</evidence>
<evidence type="ECO:0000313" key="2">
    <source>
        <dbReference type="Proteomes" id="UP000812440"/>
    </source>
</evidence>
<sequence>MRSVLIVAFVKYSVILCPLEIFYPEITIFTLFTDTPNLTIPPQSFLLNFTASCWLCELVTSLSRGGGSGYGPSLEEVAIRGVPVKGVMVYNYG</sequence>
<comment type="caution">
    <text evidence="1">The sequence shown here is derived from an EMBL/GenBank/DDBJ whole genome shotgun (WGS) entry which is preliminary data.</text>
</comment>
<organism evidence="1 2">
    <name type="scientific">Hymenochirus boettgeri</name>
    <name type="common">Congo dwarf clawed frog</name>
    <dbReference type="NCBI Taxonomy" id="247094"/>
    <lineage>
        <taxon>Eukaryota</taxon>
        <taxon>Metazoa</taxon>
        <taxon>Chordata</taxon>
        <taxon>Craniata</taxon>
        <taxon>Vertebrata</taxon>
        <taxon>Euteleostomi</taxon>
        <taxon>Amphibia</taxon>
        <taxon>Batrachia</taxon>
        <taxon>Anura</taxon>
        <taxon>Pipoidea</taxon>
        <taxon>Pipidae</taxon>
        <taxon>Pipinae</taxon>
        <taxon>Hymenochirus</taxon>
    </lineage>
</organism>
<proteinExistence type="predicted"/>
<name>A0A8T2J6V4_9PIPI</name>
<gene>
    <name evidence="1" type="ORF">GDO86_006632</name>
</gene>